<dbReference type="AlphaFoldDB" id="A0A9X2L153"/>
<evidence type="ECO:0000313" key="4">
    <source>
        <dbReference type="EMBL" id="MCP9290416.1"/>
    </source>
</evidence>
<feature type="modified residue" description="4-aspartylphosphate" evidence="2">
    <location>
        <position position="65"/>
    </location>
</feature>
<evidence type="ECO:0000259" key="3">
    <source>
        <dbReference type="PROSITE" id="PS50110"/>
    </source>
</evidence>
<evidence type="ECO:0000256" key="2">
    <source>
        <dbReference type="PROSITE-ProRule" id="PRU00169"/>
    </source>
</evidence>
<dbReference type="GO" id="GO:0000160">
    <property type="term" value="P:phosphorelay signal transduction system"/>
    <property type="evidence" value="ECO:0007669"/>
    <property type="project" value="InterPro"/>
</dbReference>
<keyword evidence="1 2" id="KW-0597">Phosphoprotein</keyword>
<reference evidence="4" key="1">
    <citation type="submission" date="2022-06" db="EMBL/GenBank/DDBJ databases">
        <title>Gracilimonas sp. CAU 1638 isolated from sea sediment.</title>
        <authorList>
            <person name="Kim W."/>
        </authorList>
    </citation>
    <scope>NUCLEOTIDE SEQUENCE</scope>
    <source>
        <strain evidence="4">CAU 1638</strain>
    </source>
</reference>
<dbReference type="EMBL" id="JANDBC010000001">
    <property type="protein sequence ID" value="MCP9290416.1"/>
    <property type="molecule type" value="Genomic_DNA"/>
</dbReference>
<dbReference type="PANTHER" id="PTHR44591">
    <property type="entry name" value="STRESS RESPONSE REGULATOR PROTEIN 1"/>
    <property type="match status" value="1"/>
</dbReference>
<dbReference type="CDD" id="cd00156">
    <property type="entry name" value="REC"/>
    <property type="match status" value="1"/>
</dbReference>
<dbReference type="InterPro" id="IPR011006">
    <property type="entry name" value="CheY-like_superfamily"/>
</dbReference>
<evidence type="ECO:0000313" key="5">
    <source>
        <dbReference type="Proteomes" id="UP001139125"/>
    </source>
</evidence>
<proteinExistence type="predicted"/>
<dbReference type="InterPro" id="IPR050595">
    <property type="entry name" value="Bact_response_regulator"/>
</dbReference>
<feature type="domain" description="Response regulatory" evidence="3">
    <location>
        <begin position="15"/>
        <end position="132"/>
    </location>
</feature>
<dbReference type="SMART" id="SM00448">
    <property type="entry name" value="REC"/>
    <property type="match status" value="1"/>
</dbReference>
<keyword evidence="5" id="KW-1185">Reference proteome</keyword>
<evidence type="ECO:0000256" key="1">
    <source>
        <dbReference type="ARBA" id="ARBA00022553"/>
    </source>
</evidence>
<dbReference type="PROSITE" id="PS50110">
    <property type="entry name" value="RESPONSE_REGULATORY"/>
    <property type="match status" value="1"/>
</dbReference>
<dbReference type="PANTHER" id="PTHR44591:SF24">
    <property type="entry name" value="PROTEIN-GLUTAMATE METHYLESTERASE_PROTEIN-GLUTAMINE GLUTAMINASE 1"/>
    <property type="match status" value="1"/>
</dbReference>
<sequence length="132" mass="14914">MKVSSSPAKSPSKVDVLFIDNDSLLLGMIEKELEQQEGIRFSGEENAVKGLEKAKEIDPGIIVLDPVAEGLSGEKLLQEIRQSDCFENTKVMILSKKIDHEHIQQYEALNVDDFIQKPFQISELIFRLKKLT</sequence>
<organism evidence="4 5">
    <name type="scientific">Gracilimonas sediminicola</name>
    <dbReference type="NCBI Taxonomy" id="2952158"/>
    <lineage>
        <taxon>Bacteria</taxon>
        <taxon>Pseudomonadati</taxon>
        <taxon>Balneolota</taxon>
        <taxon>Balneolia</taxon>
        <taxon>Balneolales</taxon>
        <taxon>Balneolaceae</taxon>
        <taxon>Gracilimonas</taxon>
    </lineage>
</organism>
<dbReference type="Gene3D" id="3.40.50.2300">
    <property type="match status" value="1"/>
</dbReference>
<accession>A0A9X2L153</accession>
<comment type="caution">
    <text evidence="4">The sequence shown here is derived from an EMBL/GenBank/DDBJ whole genome shotgun (WGS) entry which is preliminary data.</text>
</comment>
<dbReference type="Proteomes" id="UP001139125">
    <property type="component" value="Unassembled WGS sequence"/>
</dbReference>
<name>A0A9X2L153_9BACT</name>
<dbReference type="Pfam" id="PF00072">
    <property type="entry name" value="Response_reg"/>
    <property type="match status" value="1"/>
</dbReference>
<gene>
    <name evidence="4" type="ORF">NM125_02335</name>
</gene>
<dbReference type="RefSeq" id="WP_255132482.1">
    <property type="nucleotide sequence ID" value="NZ_JANDBC010000001.1"/>
</dbReference>
<protein>
    <submittedName>
        <fullName evidence="4">Response regulator</fullName>
    </submittedName>
</protein>
<dbReference type="SUPFAM" id="SSF52172">
    <property type="entry name" value="CheY-like"/>
    <property type="match status" value="1"/>
</dbReference>
<dbReference type="InterPro" id="IPR001789">
    <property type="entry name" value="Sig_transdc_resp-reg_receiver"/>
</dbReference>